<sequence length="70" mass="7325">MVGVSAPQGQGSWKGWEGNQRGGGSGGSGNGGSDSEALVDSENFCGVAEKIDFTLPKSFRSEKQSRFLEK</sequence>
<evidence type="ECO:0000313" key="3">
    <source>
        <dbReference type="Proteomes" id="UP000007755"/>
    </source>
</evidence>
<protein>
    <submittedName>
        <fullName evidence="2">Uncharacterized protein</fullName>
    </submittedName>
</protein>
<feature type="compositionally biased region" description="Gly residues" evidence="1">
    <location>
        <begin position="20"/>
        <end position="32"/>
    </location>
</feature>
<accession>F4WVU8</accession>
<name>F4WVU8_ACREC</name>
<reference evidence="2" key="1">
    <citation type="submission" date="2011-02" db="EMBL/GenBank/DDBJ databases">
        <title>The genome of the leaf-cutting ant Acromyrmex echinatior suggests key adaptations to social evolution and fungus farming.</title>
        <authorList>
            <person name="Nygaard S."/>
            <person name="Zhang G."/>
        </authorList>
    </citation>
    <scope>NUCLEOTIDE SEQUENCE</scope>
</reference>
<gene>
    <name evidence="2" type="ORF">G5I_10051</name>
</gene>
<proteinExistence type="predicted"/>
<evidence type="ECO:0000313" key="2">
    <source>
        <dbReference type="EMBL" id="EGI61678.1"/>
    </source>
</evidence>
<dbReference type="Proteomes" id="UP000007755">
    <property type="component" value="Unassembled WGS sequence"/>
</dbReference>
<feature type="region of interest" description="Disordered" evidence="1">
    <location>
        <begin position="1"/>
        <end position="38"/>
    </location>
</feature>
<dbReference type="EMBL" id="GL888398">
    <property type="protein sequence ID" value="EGI61678.1"/>
    <property type="molecule type" value="Genomic_DNA"/>
</dbReference>
<dbReference type="InParanoid" id="F4WVU8"/>
<dbReference type="AlphaFoldDB" id="F4WVU8"/>
<organism evidence="3">
    <name type="scientific">Acromyrmex echinatior</name>
    <name type="common">Panamanian leafcutter ant</name>
    <name type="synonym">Acromyrmex octospinosus echinatior</name>
    <dbReference type="NCBI Taxonomy" id="103372"/>
    <lineage>
        <taxon>Eukaryota</taxon>
        <taxon>Metazoa</taxon>
        <taxon>Ecdysozoa</taxon>
        <taxon>Arthropoda</taxon>
        <taxon>Hexapoda</taxon>
        <taxon>Insecta</taxon>
        <taxon>Pterygota</taxon>
        <taxon>Neoptera</taxon>
        <taxon>Endopterygota</taxon>
        <taxon>Hymenoptera</taxon>
        <taxon>Apocrita</taxon>
        <taxon>Aculeata</taxon>
        <taxon>Formicoidea</taxon>
        <taxon>Formicidae</taxon>
        <taxon>Myrmicinae</taxon>
        <taxon>Acromyrmex</taxon>
    </lineage>
</organism>
<evidence type="ECO:0000256" key="1">
    <source>
        <dbReference type="SAM" id="MobiDB-lite"/>
    </source>
</evidence>
<keyword evidence="3" id="KW-1185">Reference proteome</keyword>